<feature type="binding site" evidence="8">
    <location>
        <position position="37"/>
    </location>
    <ligand>
        <name>Ca(2+)</name>
        <dbReference type="ChEBI" id="CHEBI:29108"/>
        <label>2</label>
    </ligand>
</feature>
<keyword evidence="2" id="KW-0645">Protease</keyword>
<reference evidence="11" key="1">
    <citation type="submission" date="2022-11" db="UniProtKB">
        <authorList>
            <consortium name="WormBaseParasite"/>
        </authorList>
    </citation>
    <scope>IDENTIFICATION</scope>
</reference>
<keyword evidence="3 8" id="KW-0479">Metal-binding</keyword>
<keyword evidence="6 8" id="KW-0862">Zinc</keyword>
<dbReference type="GO" id="GO:0005615">
    <property type="term" value="C:extracellular space"/>
    <property type="evidence" value="ECO:0007669"/>
    <property type="project" value="TreeGrafter"/>
</dbReference>
<evidence type="ECO:0000256" key="2">
    <source>
        <dbReference type="ARBA" id="ARBA00022670"/>
    </source>
</evidence>
<evidence type="ECO:0000256" key="8">
    <source>
        <dbReference type="PIRSR" id="PIRSR621190-2"/>
    </source>
</evidence>
<protein>
    <submittedName>
        <fullName evidence="11">Peptidase M10 metallopeptidase domain-containing protein</fullName>
    </submittedName>
</protein>
<dbReference type="PANTHER" id="PTHR10201:SF291">
    <property type="entry name" value="MATRIX METALLOPROTEINASE 1, ISOFORM C-RELATED"/>
    <property type="match status" value="1"/>
</dbReference>
<keyword evidence="5" id="KW-0378">Hydrolase</keyword>
<dbReference type="GO" id="GO:0031012">
    <property type="term" value="C:extracellular matrix"/>
    <property type="evidence" value="ECO:0007669"/>
    <property type="project" value="InterPro"/>
</dbReference>
<feature type="domain" description="Peptidase M10 metallopeptidase" evidence="9">
    <location>
        <begin position="3"/>
        <end position="144"/>
    </location>
</feature>
<feature type="binding site" evidence="8">
    <location>
        <position position="112"/>
    </location>
    <ligand>
        <name>Zn(2+)</name>
        <dbReference type="ChEBI" id="CHEBI:29105"/>
        <label>2</label>
        <note>catalytic</note>
    </ligand>
</feature>
<evidence type="ECO:0000259" key="9">
    <source>
        <dbReference type="Pfam" id="PF00413"/>
    </source>
</evidence>
<keyword evidence="10" id="KW-1185">Reference proteome</keyword>
<evidence type="ECO:0000256" key="4">
    <source>
        <dbReference type="ARBA" id="ARBA00022729"/>
    </source>
</evidence>
<dbReference type="InterPro" id="IPR024079">
    <property type="entry name" value="MetalloPept_cat_dom_sf"/>
</dbReference>
<evidence type="ECO:0000313" key="11">
    <source>
        <dbReference type="WBParaSite" id="PSU_v2.g3269.t1"/>
    </source>
</evidence>
<proteinExistence type="inferred from homology"/>
<dbReference type="SUPFAM" id="SSF55486">
    <property type="entry name" value="Metalloproteases ('zincins'), catalytic domain"/>
    <property type="match status" value="1"/>
</dbReference>
<dbReference type="InterPro" id="IPR021190">
    <property type="entry name" value="Pept_M10A"/>
</dbReference>
<evidence type="ECO:0000256" key="1">
    <source>
        <dbReference type="ARBA" id="ARBA00010370"/>
    </source>
</evidence>
<dbReference type="GO" id="GO:0006508">
    <property type="term" value="P:proteolysis"/>
    <property type="evidence" value="ECO:0007669"/>
    <property type="project" value="UniProtKB-KW"/>
</dbReference>
<keyword evidence="8" id="KW-0106">Calcium</keyword>
<dbReference type="PANTHER" id="PTHR10201">
    <property type="entry name" value="MATRIX METALLOPROTEINASE"/>
    <property type="match status" value="1"/>
</dbReference>
<comment type="cofactor">
    <cofactor evidence="8">
        <name>Ca(2+)</name>
        <dbReference type="ChEBI" id="CHEBI:29108"/>
    </cofactor>
    <text evidence="8">Can bind about 5 Ca(2+) ions per subunit.</text>
</comment>
<dbReference type="Pfam" id="PF00413">
    <property type="entry name" value="Peptidase_M10"/>
    <property type="match status" value="1"/>
</dbReference>
<keyword evidence="7" id="KW-0482">Metalloprotease</keyword>
<organism evidence="10 11">
    <name type="scientific">Panagrolaimus superbus</name>
    <dbReference type="NCBI Taxonomy" id="310955"/>
    <lineage>
        <taxon>Eukaryota</taxon>
        <taxon>Metazoa</taxon>
        <taxon>Ecdysozoa</taxon>
        <taxon>Nematoda</taxon>
        <taxon>Chromadorea</taxon>
        <taxon>Rhabditida</taxon>
        <taxon>Tylenchina</taxon>
        <taxon>Panagrolaimomorpha</taxon>
        <taxon>Panagrolaimoidea</taxon>
        <taxon>Panagrolaimidae</taxon>
        <taxon>Panagrolaimus</taxon>
    </lineage>
</organism>
<dbReference type="GO" id="GO:0008270">
    <property type="term" value="F:zinc ion binding"/>
    <property type="evidence" value="ECO:0007669"/>
    <property type="project" value="InterPro"/>
</dbReference>
<accession>A0A914YUC7</accession>
<evidence type="ECO:0000313" key="10">
    <source>
        <dbReference type="Proteomes" id="UP000887577"/>
    </source>
</evidence>
<dbReference type="Gene3D" id="3.40.390.10">
    <property type="entry name" value="Collagenase (Catalytic Domain)"/>
    <property type="match status" value="1"/>
</dbReference>
<dbReference type="GO" id="GO:0004222">
    <property type="term" value="F:metalloendopeptidase activity"/>
    <property type="evidence" value="ECO:0007669"/>
    <property type="project" value="InterPro"/>
</dbReference>
<evidence type="ECO:0000256" key="5">
    <source>
        <dbReference type="ARBA" id="ARBA00022801"/>
    </source>
</evidence>
<evidence type="ECO:0000256" key="7">
    <source>
        <dbReference type="ARBA" id="ARBA00023049"/>
    </source>
</evidence>
<dbReference type="InterPro" id="IPR001818">
    <property type="entry name" value="Pept_M10_metallopeptidase"/>
</dbReference>
<dbReference type="GO" id="GO:0030198">
    <property type="term" value="P:extracellular matrix organization"/>
    <property type="evidence" value="ECO:0007669"/>
    <property type="project" value="TreeGrafter"/>
</dbReference>
<sequence length="147" mass="17017">MNISREDVRNTISKAFNTWSAVIPLNFTENVDNQSTDIKVIFLLSDADSLFEDRSGFVIPYERIYLFIDSLRTINVVGQRIDQYFTDFYYETLYNVGKVLGLHNSRNINSMMFTGYTAPIDSNGNYVEPKLSNEDIKEAQKIYGQRK</sequence>
<dbReference type="Proteomes" id="UP000887577">
    <property type="component" value="Unplaced"/>
</dbReference>
<evidence type="ECO:0000256" key="6">
    <source>
        <dbReference type="ARBA" id="ARBA00022833"/>
    </source>
</evidence>
<keyword evidence="4" id="KW-0732">Signal</keyword>
<name>A0A914YUC7_9BILA</name>
<comment type="similarity">
    <text evidence="1">Belongs to the peptidase M10A family.</text>
</comment>
<evidence type="ECO:0000256" key="3">
    <source>
        <dbReference type="ARBA" id="ARBA00022723"/>
    </source>
</evidence>
<comment type="cofactor">
    <cofactor evidence="8">
        <name>Zn(2+)</name>
        <dbReference type="ChEBI" id="CHEBI:29105"/>
    </cofactor>
    <text evidence="8">Binds 2 Zn(2+) ions per subunit.</text>
</comment>
<dbReference type="PRINTS" id="PR00138">
    <property type="entry name" value="MATRIXIN"/>
</dbReference>
<dbReference type="AlphaFoldDB" id="A0A914YUC7"/>
<dbReference type="WBParaSite" id="PSU_v2.g3269.t1">
    <property type="protein sequence ID" value="PSU_v2.g3269.t1"/>
    <property type="gene ID" value="PSU_v2.g3269"/>
</dbReference>
<feature type="binding site" evidence="8">
    <location>
        <position position="55"/>
    </location>
    <ligand>
        <name>Ca(2+)</name>
        <dbReference type="ChEBI" id="CHEBI:29108"/>
        <label>3</label>
    </ligand>
</feature>
<dbReference type="GO" id="GO:0030574">
    <property type="term" value="P:collagen catabolic process"/>
    <property type="evidence" value="ECO:0007669"/>
    <property type="project" value="TreeGrafter"/>
</dbReference>